<dbReference type="GeneID" id="75151254"/>
<dbReference type="SUPFAM" id="SSF110997">
    <property type="entry name" value="Sporulation related repeat"/>
    <property type="match status" value="1"/>
</dbReference>
<dbReference type="GO" id="GO:0008932">
    <property type="term" value="F:lytic endotransglycosylase activity"/>
    <property type="evidence" value="ECO:0007669"/>
    <property type="project" value="UniProtKB-UniRule"/>
</dbReference>
<dbReference type="GO" id="GO:0000270">
    <property type="term" value="P:peptidoglycan metabolic process"/>
    <property type="evidence" value="ECO:0007669"/>
    <property type="project" value="UniProtKB-UniRule"/>
</dbReference>
<dbReference type="Proteomes" id="UP001058381">
    <property type="component" value="Chromosome"/>
</dbReference>
<dbReference type="InterPro" id="IPR012997">
    <property type="entry name" value="RplA"/>
</dbReference>
<evidence type="ECO:0000313" key="8">
    <source>
        <dbReference type="EMBL" id="UXA66882.1"/>
    </source>
</evidence>
<dbReference type="CDD" id="cd22268">
    <property type="entry name" value="DPBB_RlpA-like"/>
    <property type="match status" value="1"/>
</dbReference>
<dbReference type="HAMAP" id="MF_02071">
    <property type="entry name" value="RlpA"/>
    <property type="match status" value="1"/>
</dbReference>
<dbReference type="InterPro" id="IPR009009">
    <property type="entry name" value="RlpA-like_DPBB"/>
</dbReference>
<evidence type="ECO:0000256" key="2">
    <source>
        <dbReference type="ARBA" id="ARBA00023239"/>
    </source>
</evidence>
<feature type="domain" description="SPOR" evidence="7">
    <location>
        <begin position="388"/>
        <end position="467"/>
    </location>
</feature>
<evidence type="ECO:0000256" key="5">
    <source>
        <dbReference type="RuleBase" id="RU003495"/>
    </source>
</evidence>
<reference evidence="8" key="1">
    <citation type="submission" date="2022-04" db="EMBL/GenBank/DDBJ databases">
        <title>Xanthomonas prunicola pv. tritici, a pathogen causing a previously unreported foliar disease of wheat.</title>
        <authorList>
            <person name="Clavijo F."/>
            <person name="Curland R.D."/>
            <person name="Dill-Macky R."/>
            <person name="Pereyra S."/>
            <person name="Roman-Reyna V."/>
            <person name="Siri M.I."/>
        </authorList>
    </citation>
    <scope>NUCLEOTIDE SEQUENCE</scope>
    <source>
        <strain evidence="8">CIX249</strain>
    </source>
</reference>
<keyword evidence="1 4" id="KW-0732">Signal</keyword>
<dbReference type="AlphaFoldDB" id="A0A9Q9MR56"/>
<proteinExistence type="inferred from homology"/>
<dbReference type="FunFam" id="3.30.70.1070:FF:000005">
    <property type="entry name" value="Endolytic peptidoglycan transglycosylase RlpA"/>
    <property type="match status" value="1"/>
</dbReference>
<dbReference type="Pfam" id="PF05036">
    <property type="entry name" value="SPOR"/>
    <property type="match status" value="1"/>
</dbReference>
<feature type="chain" id="PRO_5040551089" description="Endolytic peptidoglycan transglycosylase RlpA" evidence="4">
    <location>
        <begin position="25"/>
        <end position="467"/>
    </location>
</feature>
<dbReference type="GO" id="GO:0009279">
    <property type="term" value="C:cell outer membrane"/>
    <property type="evidence" value="ECO:0007669"/>
    <property type="project" value="TreeGrafter"/>
</dbReference>
<evidence type="ECO:0000259" key="7">
    <source>
        <dbReference type="PROSITE" id="PS51724"/>
    </source>
</evidence>
<dbReference type="InterPro" id="IPR007730">
    <property type="entry name" value="SPOR-like_dom"/>
</dbReference>
<evidence type="ECO:0000313" key="9">
    <source>
        <dbReference type="Proteomes" id="UP001058381"/>
    </source>
</evidence>
<gene>
    <name evidence="4" type="primary">rlpA</name>
    <name evidence="8" type="ORF">M0D43_07830</name>
</gene>
<feature type="signal peptide" evidence="4">
    <location>
        <begin position="1"/>
        <end position="24"/>
    </location>
</feature>
<dbReference type="GO" id="GO:0071555">
    <property type="term" value="P:cell wall organization"/>
    <property type="evidence" value="ECO:0007669"/>
    <property type="project" value="UniProtKB-KW"/>
</dbReference>
<dbReference type="EMBL" id="CP096142">
    <property type="protein sequence ID" value="UXA66882.1"/>
    <property type="molecule type" value="Genomic_DNA"/>
</dbReference>
<dbReference type="FunFam" id="2.40.40.10:FF:000003">
    <property type="entry name" value="Endolytic peptidoglycan transglycosylase RlpA"/>
    <property type="match status" value="1"/>
</dbReference>
<dbReference type="Gene3D" id="2.40.40.10">
    <property type="entry name" value="RlpA-like domain"/>
    <property type="match status" value="1"/>
</dbReference>
<comment type="similarity">
    <text evidence="4 5">Belongs to the RlpA family.</text>
</comment>
<evidence type="ECO:0000256" key="6">
    <source>
        <dbReference type="SAM" id="MobiDB-lite"/>
    </source>
</evidence>
<dbReference type="RefSeq" id="WP_252164201.1">
    <property type="nucleotide sequence ID" value="NZ_CP094827.1"/>
</dbReference>
<accession>A0A9Q9MR56</accession>
<dbReference type="PANTHER" id="PTHR34183">
    <property type="entry name" value="ENDOLYTIC PEPTIDOGLYCAN TRANSGLYCOSYLASE RLPA"/>
    <property type="match status" value="1"/>
</dbReference>
<evidence type="ECO:0000256" key="1">
    <source>
        <dbReference type="ARBA" id="ARBA00022729"/>
    </source>
</evidence>
<sequence precursor="true">MNSIAGPKWLIPMALMLGLAACSSAPKKTAGSSGSGAIKGVKVEGKGPAYVATGCPSTSPYAPAKEDPSTRGDYTAGGLYKPGVKDTTPDHVPNVACIPEPLVTNEPRSAVGNRSPYEVLGKRYVVMDNPGDYVERGTASYYGNKFHGRLTSNKEVYDMYAFTAAHKTLPLPSFALVTNTDTGQSVVVRVNDRGPFHDGRVIDLSYAAAVKLGITGKGTGNVEVRGLTEADNGNLLAKRRSGQVPVNTAVATAQPAASASQIDGLVQRLPTRTVPPRAVAAGAGATAATSAAASTASTAVIPAGERWRYRVADSRQPGNADNFDAWMKAQGVRVATGKPTAAVPRPTSSAPAVAATPVAVAAVKPSETTASRPLKAEPAPAKAPSVAEAALGDILLQVASFASRENANRALSQLASAGIAGASVSDIVSGGRTLWRLRVNARDHANASEIAQRIAGLGFGRPQIVAN</sequence>
<dbReference type="InterPro" id="IPR034718">
    <property type="entry name" value="RlpA"/>
</dbReference>
<evidence type="ECO:0000256" key="4">
    <source>
        <dbReference type="HAMAP-Rule" id="MF_02071"/>
    </source>
</evidence>
<dbReference type="EC" id="4.2.2.-" evidence="4"/>
<dbReference type="GO" id="GO:0042834">
    <property type="term" value="F:peptidoglycan binding"/>
    <property type="evidence" value="ECO:0007669"/>
    <property type="project" value="InterPro"/>
</dbReference>
<keyword evidence="2 4" id="KW-0456">Lyase</keyword>
<keyword evidence="3 4" id="KW-0961">Cell wall biogenesis/degradation</keyword>
<dbReference type="PROSITE" id="PS51724">
    <property type="entry name" value="SPOR"/>
    <property type="match status" value="1"/>
</dbReference>
<name>A0A9Q9MR56_9XANT</name>
<dbReference type="Pfam" id="PF03330">
    <property type="entry name" value="DPBB_1"/>
    <property type="match status" value="1"/>
</dbReference>
<organism evidence="8 9">
    <name type="scientific">Xanthomonas prunicola</name>
    <dbReference type="NCBI Taxonomy" id="2053930"/>
    <lineage>
        <taxon>Bacteria</taxon>
        <taxon>Pseudomonadati</taxon>
        <taxon>Pseudomonadota</taxon>
        <taxon>Gammaproteobacteria</taxon>
        <taxon>Lysobacterales</taxon>
        <taxon>Lysobacteraceae</taxon>
        <taxon>Xanthomonas</taxon>
    </lineage>
</organism>
<protein>
    <recommendedName>
        <fullName evidence="4">Endolytic peptidoglycan transglycosylase RlpA</fullName>
        <ecNumber evidence="4">4.2.2.-</ecNumber>
    </recommendedName>
</protein>
<evidence type="ECO:0000256" key="3">
    <source>
        <dbReference type="ARBA" id="ARBA00023316"/>
    </source>
</evidence>
<dbReference type="InterPro" id="IPR036680">
    <property type="entry name" value="SPOR-like_sf"/>
</dbReference>
<dbReference type="SUPFAM" id="SSF50685">
    <property type="entry name" value="Barwin-like endoglucanases"/>
    <property type="match status" value="1"/>
</dbReference>
<dbReference type="Gene3D" id="3.30.70.1070">
    <property type="entry name" value="Sporulation related repeat"/>
    <property type="match status" value="1"/>
</dbReference>
<dbReference type="PANTHER" id="PTHR34183:SF1">
    <property type="entry name" value="ENDOLYTIC PEPTIDOGLYCAN TRANSGLYCOSYLASE RLPA"/>
    <property type="match status" value="1"/>
</dbReference>
<dbReference type="NCBIfam" id="TIGR00413">
    <property type="entry name" value="rlpA"/>
    <property type="match status" value="1"/>
</dbReference>
<dbReference type="InterPro" id="IPR036908">
    <property type="entry name" value="RlpA-like_sf"/>
</dbReference>
<comment type="function">
    <text evidence="4">Lytic transglycosylase with a strong preference for naked glycan strands that lack stem peptides.</text>
</comment>
<feature type="region of interest" description="Disordered" evidence="6">
    <location>
        <begin position="56"/>
        <end position="85"/>
    </location>
</feature>